<protein>
    <submittedName>
        <fullName evidence="1">Uncharacterized protein</fullName>
    </submittedName>
</protein>
<dbReference type="OrthoDB" id="6238971at2759"/>
<sequence>MGDYPGYRLSRNAFSQTVYVTQDQSEVLQKLEPMHIFLSVIGEKNVPRLLNNLKSLFCYQNRVRHDRGECLISIRNATVLPCSRNGMTVSRREIHLHLLVDEETRGSLYSNLSQWKLQNFTWTIYPTEEHFNLTNMSQKLEPVRIFLSMIREKNVPRLLNTLKSSFYYQNRVRHDREGCLISIQNAAVLPCSRNRMTVSRREIHLHLLVDEETRGSLYSNLSQWKLQNFTWTICPIEKHLVLCFFEVARLCHLLENVDNKSVFHQLTH</sequence>
<keyword evidence="2" id="KW-1185">Reference proteome</keyword>
<name>A0A504YCN3_FASGI</name>
<dbReference type="EMBL" id="SUNJ01011536">
    <property type="protein sequence ID" value="TPP58803.1"/>
    <property type="molecule type" value="Genomic_DNA"/>
</dbReference>
<proteinExistence type="predicted"/>
<evidence type="ECO:0000313" key="2">
    <source>
        <dbReference type="Proteomes" id="UP000316759"/>
    </source>
</evidence>
<evidence type="ECO:0000313" key="1">
    <source>
        <dbReference type="EMBL" id="TPP58803.1"/>
    </source>
</evidence>
<reference evidence="1 2" key="1">
    <citation type="submission" date="2019-04" db="EMBL/GenBank/DDBJ databases">
        <title>Annotation for the trematode Fasciola gigantica.</title>
        <authorList>
            <person name="Choi Y.-J."/>
        </authorList>
    </citation>
    <scope>NUCLEOTIDE SEQUENCE [LARGE SCALE GENOMIC DNA]</scope>
    <source>
        <strain evidence="1">Uganda_cow_1</strain>
    </source>
</reference>
<gene>
    <name evidence="1" type="ORF">FGIG_11768</name>
</gene>
<accession>A0A504YCN3</accession>
<comment type="caution">
    <text evidence="1">The sequence shown here is derived from an EMBL/GenBank/DDBJ whole genome shotgun (WGS) entry which is preliminary data.</text>
</comment>
<organism evidence="1 2">
    <name type="scientific">Fasciola gigantica</name>
    <name type="common">Giant liver fluke</name>
    <dbReference type="NCBI Taxonomy" id="46835"/>
    <lineage>
        <taxon>Eukaryota</taxon>
        <taxon>Metazoa</taxon>
        <taxon>Spiralia</taxon>
        <taxon>Lophotrochozoa</taxon>
        <taxon>Platyhelminthes</taxon>
        <taxon>Trematoda</taxon>
        <taxon>Digenea</taxon>
        <taxon>Plagiorchiida</taxon>
        <taxon>Echinostomata</taxon>
        <taxon>Echinostomatoidea</taxon>
        <taxon>Fasciolidae</taxon>
        <taxon>Fasciola</taxon>
    </lineage>
</organism>
<dbReference type="AlphaFoldDB" id="A0A504YCN3"/>
<dbReference type="Proteomes" id="UP000316759">
    <property type="component" value="Unassembled WGS sequence"/>
</dbReference>